<reference evidence="1 2" key="1">
    <citation type="submission" date="2014-04" db="EMBL/GenBank/DDBJ databases">
        <authorList>
            <consortium name="DOE Joint Genome Institute"/>
            <person name="Kuo A."/>
            <person name="Ruytinx J."/>
            <person name="Rineau F."/>
            <person name="Colpaert J."/>
            <person name="Kohler A."/>
            <person name="Nagy L.G."/>
            <person name="Floudas D."/>
            <person name="Copeland A."/>
            <person name="Barry K.W."/>
            <person name="Cichocki N."/>
            <person name="Veneault-Fourrey C."/>
            <person name="LaButti K."/>
            <person name="Lindquist E.A."/>
            <person name="Lipzen A."/>
            <person name="Lundell T."/>
            <person name="Morin E."/>
            <person name="Murat C."/>
            <person name="Sun H."/>
            <person name="Tunlid A."/>
            <person name="Henrissat B."/>
            <person name="Grigoriev I.V."/>
            <person name="Hibbett D.S."/>
            <person name="Martin F."/>
            <person name="Nordberg H.P."/>
            <person name="Cantor M.N."/>
            <person name="Hua S.X."/>
        </authorList>
    </citation>
    <scope>NUCLEOTIDE SEQUENCE [LARGE SCALE GENOMIC DNA]</scope>
    <source>
        <strain evidence="1 2">UH-Slu-Lm8-n1</strain>
    </source>
</reference>
<keyword evidence="2" id="KW-1185">Reference proteome</keyword>
<protein>
    <submittedName>
        <fullName evidence="1">Uncharacterized protein</fullName>
    </submittedName>
</protein>
<proteinExistence type="predicted"/>
<evidence type="ECO:0000313" key="1">
    <source>
        <dbReference type="EMBL" id="KIK31861.1"/>
    </source>
</evidence>
<dbReference type="EMBL" id="KN836578">
    <property type="protein sequence ID" value="KIK31861.1"/>
    <property type="molecule type" value="Genomic_DNA"/>
</dbReference>
<organism evidence="1 2">
    <name type="scientific">Suillus luteus UH-Slu-Lm8-n1</name>
    <dbReference type="NCBI Taxonomy" id="930992"/>
    <lineage>
        <taxon>Eukaryota</taxon>
        <taxon>Fungi</taxon>
        <taxon>Dikarya</taxon>
        <taxon>Basidiomycota</taxon>
        <taxon>Agaricomycotina</taxon>
        <taxon>Agaricomycetes</taxon>
        <taxon>Agaricomycetidae</taxon>
        <taxon>Boletales</taxon>
        <taxon>Suillineae</taxon>
        <taxon>Suillaceae</taxon>
        <taxon>Suillus</taxon>
    </lineage>
</organism>
<name>A0A0C9ZRB1_9AGAM</name>
<dbReference type="AlphaFoldDB" id="A0A0C9ZRB1"/>
<reference evidence="2" key="2">
    <citation type="submission" date="2015-01" db="EMBL/GenBank/DDBJ databases">
        <title>Evolutionary Origins and Diversification of the Mycorrhizal Mutualists.</title>
        <authorList>
            <consortium name="DOE Joint Genome Institute"/>
            <consortium name="Mycorrhizal Genomics Consortium"/>
            <person name="Kohler A."/>
            <person name="Kuo A."/>
            <person name="Nagy L.G."/>
            <person name="Floudas D."/>
            <person name="Copeland A."/>
            <person name="Barry K.W."/>
            <person name="Cichocki N."/>
            <person name="Veneault-Fourrey C."/>
            <person name="LaButti K."/>
            <person name="Lindquist E.A."/>
            <person name="Lipzen A."/>
            <person name="Lundell T."/>
            <person name="Morin E."/>
            <person name="Murat C."/>
            <person name="Riley R."/>
            <person name="Ohm R."/>
            <person name="Sun H."/>
            <person name="Tunlid A."/>
            <person name="Henrissat B."/>
            <person name="Grigoriev I.V."/>
            <person name="Hibbett D.S."/>
            <person name="Martin F."/>
        </authorList>
    </citation>
    <scope>NUCLEOTIDE SEQUENCE [LARGE SCALE GENOMIC DNA]</scope>
    <source>
        <strain evidence="2">UH-Slu-Lm8-n1</strain>
    </source>
</reference>
<dbReference type="HOGENOM" id="CLU_960351_0_0_1"/>
<dbReference type="OrthoDB" id="2690602at2759"/>
<evidence type="ECO:0000313" key="2">
    <source>
        <dbReference type="Proteomes" id="UP000054485"/>
    </source>
</evidence>
<dbReference type="InParanoid" id="A0A0C9ZRB1"/>
<dbReference type="Proteomes" id="UP000054485">
    <property type="component" value="Unassembled WGS sequence"/>
</dbReference>
<sequence length="290" mass="32959">MCSPTFFAEGIKFNNKYLKRVFPTATICIRDAIILAKQRLITHGTQESSFQSACKDYLIEMVTVANHSGRPVELGLKCQQAVTDSANPASDSIKPLNMMSAEIIAIVYGERYKFVKSLKEICIPLADLPRKRNAGGFCLNSFTIETVVPYITQLTGMTVWNDEVTSISFTCCSSGKYYRRMPILKILALRILQPLRMHHQSLLDMFPAQYERLPEHLIANACGMYVICFRRQLPGYPSNQISSEALERESAQQLRLLRTVRQRKGTDARAHELDEWMNTRDGPNGWLQDL</sequence>
<gene>
    <name evidence="1" type="ORF">CY34DRAFT_19493</name>
</gene>
<accession>A0A0C9ZRB1</accession>